<dbReference type="Pfam" id="PF14352">
    <property type="entry name" value="DUF4402"/>
    <property type="match status" value="1"/>
</dbReference>
<dbReference type="OrthoDB" id="1436810at2"/>
<organism evidence="2">
    <name type="scientific">Lentimicrobium saccharophilum</name>
    <dbReference type="NCBI Taxonomy" id="1678841"/>
    <lineage>
        <taxon>Bacteria</taxon>
        <taxon>Pseudomonadati</taxon>
        <taxon>Bacteroidota</taxon>
        <taxon>Bacteroidia</taxon>
        <taxon>Bacteroidales</taxon>
        <taxon>Lentimicrobiaceae</taxon>
        <taxon>Lentimicrobium</taxon>
    </lineage>
</organism>
<sequence>MMTRITTAVALFLLLSLAGRSQVSLTAQAYAEVMEALSATETSQMNFGRFSTLMNGGQVILSPSGERSSQGSVMLNGGFAQPGIFTVTGAPDASFTIQLPQGPALLMHQGSNKIMTVDGWASDPPAGNGNIILQQGQETVSIGATLQVGPIEDNPVGMYTGSFSLTFAYN</sequence>
<keyword evidence="1" id="KW-0732">Signal</keyword>
<feature type="signal peptide" evidence="1">
    <location>
        <begin position="1"/>
        <end position="29"/>
    </location>
</feature>
<evidence type="ECO:0008006" key="4">
    <source>
        <dbReference type="Google" id="ProtNLM"/>
    </source>
</evidence>
<gene>
    <name evidence="2" type="ORF">TBC1_11729</name>
</gene>
<accession>A0A0S7BPL3</accession>
<dbReference type="Proteomes" id="UP000053091">
    <property type="component" value="Unassembled WGS sequence"/>
</dbReference>
<protein>
    <recommendedName>
        <fullName evidence="4">DUF4402 domain-containing protein</fullName>
    </recommendedName>
</protein>
<evidence type="ECO:0000256" key="1">
    <source>
        <dbReference type="SAM" id="SignalP"/>
    </source>
</evidence>
<proteinExistence type="predicted"/>
<dbReference type="STRING" id="1678841.TBC1_11729"/>
<dbReference type="AlphaFoldDB" id="A0A0S7BPL3"/>
<dbReference type="EMBL" id="DF968182">
    <property type="protein sequence ID" value="GAP42597.1"/>
    <property type="molecule type" value="Genomic_DNA"/>
</dbReference>
<evidence type="ECO:0000313" key="2">
    <source>
        <dbReference type="EMBL" id="GAP42597.1"/>
    </source>
</evidence>
<dbReference type="InterPro" id="IPR025514">
    <property type="entry name" value="DUF4402"/>
</dbReference>
<keyword evidence="3" id="KW-1185">Reference proteome</keyword>
<dbReference type="RefSeq" id="WP_062038623.1">
    <property type="nucleotide sequence ID" value="NZ_DF968182.1"/>
</dbReference>
<reference evidence="2" key="1">
    <citation type="journal article" date="2015" name="Genome Announc.">
        <title>Draft Genome Sequence of Bacteroidales Strain TBC1, a Novel Isolate from a Methanogenic Wastewater Treatment System.</title>
        <authorList>
            <person name="Tourlousse D.M."/>
            <person name="Matsuura N."/>
            <person name="Sun L."/>
            <person name="Toyonaga M."/>
            <person name="Kuroda K."/>
            <person name="Ohashi A."/>
            <person name="Cruz R."/>
            <person name="Yamaguchi T."/>
            <person name="Sekiguchi Y."/>
        </authorList>
    </citation>
    <scope>NUCLEOTIDE SEQUENCE [LARGE SCALE GENOMIC DNA]</scope>
    <source>
        <strain evidence="2">TBC1</strain>
    </source>
</reference>
<name>A0A0S7BPL3_9BACT</name>
<feature type="chain" id="PRO_5006633096" description="DUF4402 domain-containing protein" evidence="1">
    <location>
        <begin position="30"/>
        <end position="170"/>
    </location>
</feature>
<evidence type="ECO:0000313" key="3">
    <source>
        <dbReference type="Proteomes" id="UP000053091"/>
    </source>
</evidence>